<dbReference type="SMART" id="SM00229">
    <property type="entry name" value="RasGEFN"/>
    <property type="match status" value="2"/>
</dbReference>
<accession>L8GMV9</accession>
<dbReference type="CDD" id="cd06224">
    <property type="entry name" value="REM"/>
    <property type="match status" value="2"/>
</dbReference>
<dbReference type="Pfam" id="PF00617">
    <property type="entry name" value="RasGEF"/>
    <property type="match status" value="2"/>
</dbReference>
<feature type="compositionally biased region" description="Low complexity" evidence="4">
    <location>
        <begin position="709"/>
        <end position="731"/>
    </location>
</feature>
<dbReference type="SMART" id="SM00147">
    <property type="entry name" value="RasGEF"/>
    <property type="match status" value="2"/>
</dbReference>
<dbReference type="Gene3D" id="1.10.840.10">
    <property type="entry name" value="Ras guanine-nucleotide exchange factors catalytic domain"/>
    <property type="match status" value="2"/>
</dbReference>
<dbReference type="InterPro" id="IPR001895">
    <property type="entry name" value="RASGEF_cat_dom"/>
</dbReference>
<reference evidence="7 8" key="1">
    <citation type="journal article" date="2013" name="Genome Biol.">
        <title>Genome of Acanthamoeba castellanii highlights extensive lateral gene transfer and early evolution of tyrosine kinase signaling.</title>
        <authorList>
            <person name="Clarke M."/>
            <person name="Lohan A.J."/>
            <person name="Liu B."/>
            <person name="Lagkouvardos I."/>
            <person name="Roy S."/>
            <person name="Zafar N."/>
            <person name="Bertelli C."/>
            <person name="Schilde C."/>
            <person name="Kianianmomeni A."/>
            <person name="Burglin T.R."/>
            <person name="Frech C."/>
            <person name="Turcotte B."/>
            <person name="Kopec K.O."/>
            <person name="Synnott J.M."/>
            <person name="Choo C."/>
            <person name="Paponov I."/>
            <person name="Finkler A."/>
            <person name="Soon Heng Tan C."/>
            <person name="Hutchins A.P."/>
            <person name="Weinmeier T."/>
            <person name="Rattei T."/>
            <person name="Chu J.S."/>
            <person name="Gimenez G."/>
            <person name="Irimia M."/>
            <person name="Rigden D.J."/>
            <person name="Fitzpatrick D.A."/>
            <person name="Lorenzo-Morales J."/>
            <person name="Bateman A."/>
            <person name="Chiu C.H."/>
            <person name="Tang P."/>
            <person name="Hegemann P."/>
            <person name="Fromm H."/>
            <person name="Raoult D."/>
            <person name="Greub G."/>
            <person name="Miranda-Saavedra D."/>
            <person name="Chen N."/>
            <person name="Nash P."/>
            <person name="Ginger M.L."/>
            <person name="Horn M."/>
            <person name="Schaap P."/>
            <person name="Caler L."/>
            <person name="Loftus B."/>
        </authorList>
    </citation>
    <scope>NUCLEOTIDE SEQUENCE [LARGE SCALE GENOMIC DNA]</scope>
    <source>
        <strain evidence="7 8">Neff</strain>
    </source>
</reference>
<dbReference type="Gene3D" id="1.20.870.10">
    <property type="entry name" value="Son of sevenless (SoS) protein Chain: S domain 1"/>
    <property type="match status" value="2"/>
</dbReference>
<feature type="region of interest" description="Disordered" evidence="4">
    <location>
        <begin position="17"/>
        <end position="55"/>
    </location>
</feature>
<dbReference type="GO" id="GO:0007265">
    <property type="term" value="P:Ras protein signal transduction"/>
    <property type="evidence" value="ECO:0007669"/>
    <property type="project" value="TreeGrafter"/>
</dbReference>
<dbReference type="GO" id="GO:0005886">
    <property type="term" value="C:plasma membrane"/>
    <property type="evidence" value="ECO:0007669"/>
    <property type="project" value="TreeGrafter"/>
</dbReference>
<evidence type="ECO:0000259" key="6">
    <source>
        <dbReference type="PROSITE" id="PS50212"/>
    </source>
</evidence>
<keyword evidence="3" id="KW-0175">Coiled coil</keyword>
<dbReference type="PANTHER" id="PTHR23113">
    <property type="entry name" value="GUANINE NUCLEOTIDE EXCHANGE FACTOR"/>
    <property type="match status" value="1"/>
</dbReference>
<keyword evidence="1 2" id="KW-0344">Guanine-nucleotide releasing factor</keyword>
<evidence type="ECO:0000256" key="1">
    <source>
        <dbReference type="ARBA" id="ARBA00022658"/>
    </source>
</evidence>
<dbReference type="InterPro" id="IPR036964">
    <property type="entry name" value="RASGEF_cat_dom_sf"/>
</dbReference>
<dbReference type="GeneID" id="14914861"/>
<dbReference type="SUPFAM" id="SSF48366">
    <property type="entry name" value="Ras GEF"/>
    <property type="match status" value="2"/>
</dbReference>
<dbReference type="CDD" id="cd00155">
    <property type="entry name" value="RasGEF"/>
    <property type="match status" value="1"/>
</dbReference>
<feature type="domain" description="Ras-GEF" evidence="5">
    <location>
        <begin position="266"/>
        <end position="492"/>
    </location>
</feature>
<gene>
    <name evidence="7" type="ORF">ACA1_107380</name>
</gene>
<proteinExistence type="predicted"/>
<dbReference type="KEGG" id="acan:ACA1_107380"/>
<dbReference type="Pfam" id="PF00618">
    <property type="entry name" value="RasGEF_N"/>
    <property type="match status" value="2"/>
</dbReference>
<evidence type="ECO:0000313" key="7">
    <source>
        <dbReference type="EMBL" id="ELR14317.1"/>
    </source>
</evidence>
<evidence type="ECO:0000256" key="3">
    <source>
        <dbReference type="SAM" id="Coils"/>
    </source>
</evidence>
<dbReference type="EMBL" id="KB008060">
    <property type="protein sequence ID" value="ELR14317.1"/>
    <property type="molecule type" value="Genomic_DNA"/>
</dbReference>
<dbReference type="PROSITE" id="PS00720">
    <property type="entry name" value="RASGEF"/>
    <property type="match status" value="1"/>
</dbReference>
<dbReference type="PROSITE" id="PS50212">
    <property type="entry name" value="RASGEF_NTER"/>
    <property type="match status" value="2"/>
</dbReference>
<feature type="domain" description="N-terminal Ras-GEF" evidence="6">
    <location>
        <begin position="83"/>
        <end position="217"/>
    </location>
</feature>
<keyword evidence="8" id="KW-1185">Reference proteome</keyword>
<dbReference type="InterPro" id="IPR023578">
    <property type="entry name" value="Ras_GEF_dom_sf"/>
</dbReference>
<feature type="compositionally biased region" description="Low complexity" evidence="4">
    <location>
        <begin position="22"/>
        <end position="43"/>
    </location>
</feature>
<dbReference type="AlphaFoldDB" id="L8GMV9"/>
<feature type="domain" description="N-terminal Ras-GEF" evidence="6">
    <location>
        <begin position="558"/>
        <end position="691"/>
    </location>
</feature>
<dbReference type="GO" id="GO:0005085">
    <property type="term" value="F:guanyl-nucleotide exchange factor activity"/>
    <property type="evidence" value="ECO:0007669"/>
    <property type="project" value="UniProtKB-KW"/>
</dbReference>
<dbReference type="STRING" id="1257118.L8GMV9"/>
<evidence type="ECO:0000313" key="8">
    <source>
        <dbReference type="Proteomes" id="UP000011083"/>
    </source>
</evidence>
<evidence type="ECO:0000256" key="4">
    <source>
        <dbReference type="SAM" id="MobiDB-lite"/>
    </source>
</evidence>
<evidence type="ECO:0000259" key="5">
    <source>
        <dbReference type="PROSITE" id="PS50009"/>
    </source>
</evidence>
<dbReference type="RefSeq" id="XP_004336330.1">
    <property type="nucleotide sequence ID" value="XM_004336282.1"/>
</dbReference>
<dbReference type="Proteomes" id="UP000011083">
    <property type="component" value="Unassembled WGS sequence"/>
</dbReference>
<dbReference type="InterPro" id="IPR008937">
    <property type="entry name" value="Ras-like_GEF"/>
</dbReference>
<dbReference type="PROSITE" id="PS50009">
    <property type="entry name" value="RASGEF_CAT"/>
    <property type="match status" value="2"/>
</dbReference>
<dbReference type="InterPro" id="IPR019804">
    <property type="entry name" value="Ras_G-nucl-exch_fac_CS"/>
</dbReference>
<dbReference type="OrthoDB" id="546434at2759"/>
<evidence type="ECO:0000256" key="2">
    <source>
        <dbReference type="PROSITE-ProRule" id="PRU00168"/>
    </source>
</evidence>
<dbReference type="VEuPathDB" id="AmoebaDB:ACA1_107380"/>
<feature type="domain" description="Ras-GEF" evidence="5">
    <location>
        <begin position="738"/>
        <end position="980"/>
    </location>
</feature>
<name>L8GMV9_ACACF</name>
<sequence length="1059" mass="118601">MDKSKGTGRFAFTKKRDSDVNLSSSTLPLSTTTTSSSSSSSSSRVGGCPEHQSHGADESWKQAYIFAEADSESNIVFSATEDGLPLVKGATVLKLVERLTYPTYPDPEFVASFLLTYRTFATAREVLRLLAARFNIPTPSGLTDKALADLKRDYITPVRLRVMNVLKTWLVSHFYDFEGEQMVKDVKEFFEASVVNGGDLVMAKAGAQLLRILERQMSVSGGDQCEGKEEVKKSHMFDEPPPTPILGDLHTKDHLGNGNLGLLDVHPDEMARQMTLVECAFYMRIKSWECLNQAWTKEDKIERAPNIMAMTERFNKVSAWVVTELVTEKDDTTRVARLQRLIEVAHACCAQNNFHGGMEILSGLLTAAAHRLKHTWAVQGLFESIKTTLSSEKNYQTLRTHLRTMSGPCIPYLGMFLTDLTFIEDGTPNELPGGLINFAKRRSLAQVIREIQQFQQCPFNFEAVPAIQKILENAKPLSTDDAYKLSLEIAPRGSQPLSQKQIKEMRSRYKKLMREGRASGPRRERNEAVAEIELDIPEGYPFGQKDDPSNLVLEQREGRVVVKYATLEKLVERLTHARYSDTTLVNMFLLTYRSFVTSHDLLTLLMARFRVPLPKNKSDEVLSAWRNQTQRPIHCRVFNMCKSWITKYLYDSDAVRDEAFINRFLAFLDEMSAVDDAYLRGAAGPLKAKLTAKATQLSLQAQYSQSDTSMSEQAPQSPQSQSQPQAASAPGSSMMSFSVEELASQICLLDQELFVQIPTWEFCVQAWKKKKDRGVMPCLKISAFNARHAALTNATTTVPQLLAWIQSEIVSGKTTRERSARLGHCLKIIEARQFPTKCYVLGDLNAVATIVSALQLPAISSMTAVWAGMAPYPVEAFESMKHVVQSWSNFASFQDKLATMTPTLPYLYTYTSQLIWLEIHSSDSVAGLVNFEKWQAMAEIVLELQRMQHSQVRHYLENYPVLSAQRIAELAQQELSDEPPGTATIPGRFKRVTHPEVLASNPALRTALRDVVLGDLMATLEQKNAEIVALKEEVSQLREALQRITTTAATTTTTTDGDT</sequence>
<protein>
    <submittedName>
        <fullName evidence="7">RasGEF domain containing protein</fullName>
    </submittedName>
</protein>
<dbReference type="InterPro" id="IPR000651">
    <property type="entry name" value="Ras-like_Gua-exchang_fac_N"/>
</dbReference>
<dbReference type="PANTHER" id="PTHR23113:SF370">
    <property type="entry name" value="RAS GUANINE NUCLEOTIDE EXCHANGE FACTOR P"/>
    <property type="match status" value="1"/>
</dbReference>
<feature type="coiled-coil region" evidence="3">
    <location>
        <begin position="1013"/>
        <end position="1047"/>
    </location>
</feature>
<organism evidence="7 8">
    <name type="scientific">Acanthamoeba castellanii (strain ATCC 30010 / Neff)</name>
    <dbReference type="NCBI Taxonomy" id="1257118"/>
    <lineage>
        <taxon>Eukaryota</taxon>
        <taxon>Amoebozoa</taxon>
        <taxon>Discosea</taxon>
        <taxon>Longamoebia</taxon>
        <taxon>Centramoebida</taxon>
        <taxon>Acanthamoebidae</taxon>
        <taxon>Acanthamoeba</taxon>
    </lineage>
</organism>
<feature type="region of interest" description="Disordered" evidence="4">
    <location>
        <begin position="705"/>
        <end position="731"/>
    </location>
</feature>